<name>M2N2Y6_BAUPA</name>
<keyword evidence="2" id="KW-0560">Oxidoreductase</keyword>
<evidence type="ECO:0000313" key="5">
    <source>
        <dbReference type="EMBL" id="EMC93344.1"/>
    </source>
</evidence>
<dbReference type="eggNOG" id="KOG0725">
    <property type="taxonomic scope" value="Eukaryota"/>
</dbReference>
<comment type="similarity">
    <text evidence="1 3">Belongs to the short-chain dehydrogenases/reductases (SDR) family.</text>
</comment>
<dbReference type="OMA" id="IHPGNVF"/>
<dbReference type="OrthoDB" id="1933717at2759"/>
<dbReference type="GeneID" id="19113135"/>
<evidence type="ECO:0000313" key="6">
    <source>
        <dbReference type="Proteomes" id="UP000011761"/>
    </source>
</evidence>
<dbReference type="AlphaFoldDB" id="M2N2Y6"/>
<proteinExistence type="inferred from homology"/>
<organism evidence="5 6">
    <name type="scientific">Baudoinia panamericana (strain UAMH 10762)</name>
    <name type="common">Angels' share fungus</name>
    <name type="synonym">Baudoinia compniacensis (strain UAMH 10762)</name>
    <dbReference type="NCBI Taxonomy" id="717646"/>
    <lineage>
        <taxon>Eukaryota</taxon>
        <taxon>Fungi</taxon>
        <taxon>Dikarya</taxon>
        <taxon>Ascomycota</taxon>
        <taxon>Pezizomycotina</taxon>
        <taxon>Dothideomycetes</taxon>
        <taxon>Dothideomycetidae</taxon>
        <taxon>Mycosphaerellales</taxon>
        <taxon>Teratosphaeriaceae</taxon>
        <taxon>Baudoinia</taxon>
    </lineage>
</organism>
<sequence>MPPPQGTWNPIEGPGDYTTTSTVHSDTYPAIDPSKANHSGHAICITGASRGIGKAITLAFALAGASQIAIGARSDLSSVADAAKKAAKDAGRTEPTVLTVKLDVSDQQSVEIAVAEIAQKFGKLDIVINNAGILDEMKPIVETTPDLWWRTWEVNVKGPYLVTRSCVPLLLKGELKTLVMVSSVGAHVVGAGLSAYQPSKLALTRFTQFAAAEHQDQGLLAFSVHPGNNLTDIIGHGEGLSEEFKAVFTEKPELCADTLVYLTQEKRDWLNGRYINVTWDMPELTSGTKKNEIIERDLLKVRLAV</sequence>
<dbReference type="PRINTS" id="PR00081">
    <property type="entry name" value="GDHRDH"/>
</dbReference>
<dbReference type="GO" id="GO:0016616">
    <property type="term" value="F:oxidoreductase activity, acting on the CH-OH group of donors, NAD or NADP as acceptor"/>
    <property type="evidence" value="ECO:0007669"/>
    <property type="project" value="TreeGrafter"/>
</dbReference>
<evidence type="ECO:0000256" key="2">
    <source>
        <dbReference type="ARBA" id="ARBA00023002"/>
    </source>
</evidence>
<dbReference type="PANTHER" id="PTHR42760">
    <property type="entry name" value="SHORT-CHAIN DEHYDROGENASES/REDUCTASES FAMILY MEMBER"/>
    <property type="match status" value="1"/>
</dbReference>
<dbReference type="InterPro" id="IPR036291">
    <property type="entry name" value="NAD(P)-bd_dom_sf"/>
</dbReference>
<evidence type="ECO:0000256" key="4">
    <source>
        <dbReference type="SAM" id="MobiDB-lite"/>
    </source>
</evidence>
<evidence type="ECO:0000256" key="3">
    <source>
        <dbReference type="RuleBase" id="RU000363"/>
    </source>
</evidence>
<dbReference type="Proteomes" id="UP000011761">
    <property type="component" value="Unassembled WGS sequence"/>
</dbReference>
<feature type="region of interest" description="Disordered" evidence="4">
    <location>
        <begin position="1"/>
        <end position="30"/>
    </location>
</feature>
<dbReference type="PANTHER" id="PTHR42760:SF37">
    <property type="entry name" value="CLAVALDEHYDE DEHYDROGENASE"/>
    <property type="match status" value="1"/>
</dbReference>
<evidence type="ECO:0000256" key="1">
    <source>
        <dbReference type="ARBA" id="ARBA00006484"/>
    </source>
</evidence>
<accession>M2N2Y6</accession>
<dbReference type="Gene3D" id="3.40.50.720">
    <property type="entry name" value="NAD(P)-binding Rossmann-like Domain"/>
    <property type="match status" value="1"/>
</dbReference>
<dbReference type="InterPro" id="IPR002347">
    <property type="entry name" value="SDR_fam"/>
</dbReference>
<dbReference type="CDD" id="cd05233">
    <property type="entry name" value="SDR_c"/>
    <property type="match status" value="1"/>
</dbReference>
<dbReference type="KEGG" id="bcom:BAUCODRAFT_37031"/>
<dbReference type="EMBL" id="KB445560">
    <property type="protein sequence ID" value="EMC93344.1"/>
    <property type="molecule type" value="Genomic_DNA"/>
</dbReference>
<dbReference type="HOGENOM" id="CLU_010194_8_0_1"/>
<dbReference type="SUPFAM" id="SSF51735">
    <property type="entry name" value="NAD(P)-binding Rossmann-fold domains"/>
    <property type="match status" value="1"/>
</dbReference>
<dbReference type="PRINTS" id="PR00080">
    <property type="entry name" value="SDRFAMILY"/>
</dbReference>
<gene>
    <name evidence="5" type="ORF">BAUCODRAFT_37031</name>
</gene>
<dbReference type="RefSeq" id="XP_007679227.1">
    <property type="nucleotide sequence ID" value="XM_007681037.1"/>
</dbReference>
<dbReference type="Pfam" id="PF00106">
    <property type="entry name" value="adh_short"/>
    <property type="match status" value="1"/>
</dbReference>
<reference evidence="5 6" key="1">
    <citation type="journal article" date="2012" name="PLoS Pathog.">
        <title>Diverse lifestyles and strategies of plant pathogenesis encoded in the genomes of eighteen Dothideomycetes fungi.</title>
        <authorList>
            <person name="Ohm R.A."/>
            <person name="Feau N."/>
            <person name="Henrissat B."/>
            <person name="Schoch C.L."/>
            <person name="Horwitz B.A."/>
            <person name="Barry K.W."/>
            <person name="Condon B.J."/>
            <person name="Copeland A.C."/>
            <person name="Dhillon B."/>
            <person name="Glaser F."/>
            <person name="Hesse C.N."/>
            <person name="Kosti I."/>
            <person name="LaButti K."/>
            <person name="Lindquist E.A."/>
            <person name="Lucas S."/>
            <person name="Salamov A.A."/>
            <person name="Bradshaw R.E."/>
            <person name="Ciuffetti L."/>
            <person name="Hamelin R.C."/>
            <person name="Kema G.H.J."/>
            <person name="Lawrence C."/>
            <person name="Scott J.A."/>
            <person name="Spatafora J.W."/>
            <person name="Turgeon B.G."/>
            <person name="de Wit P.J.G.M."/>
            <person name="Zhong S."/>
            <person name="Goodwin S.B."/>
            <person name="Grigoriev I.V."/>
        </authorList>
    </citation>
    <scope>NUCLEOTIDE SEQUENCE [LARGE SCALE GENOMIC DNA]</scope>
    <source>
        <strain evidence="5 6">UAMH 10762</strain>
    </source>
</reference>
<keyword evidence="6" id="KW-1185">Reference proteome</keyword>
<protein>
    <submittedName>
        <fullName evidence="5">Uncharacterized protein</fullName>
    </submittedName>
</protein>